<keyword evidence="2" id="KW-1185">Reference proteome</keyword>
<organism evidence="1 2">
    <name type="scientific">Melia azedarach</name>
    <name type="common">Chinaberry tree</name>
    <dbReference type="NCBI Taxonomy" id="155640"/>
    <lineage>
        <taxon>Eukaryota</taxon>
        <taxon>Viridiplantae</taxon>
        <taxon>Streptophyta</taxon>
        <taxon>Embryophyta</taxon>
        <taxon>Tracheophyta</taxon>
        <taxon>Spermatophyta</taxon>
        <taxon>Magnoliopsida</taxon>
        <taxon>eudicotyledons</taxon>
        <taxon>Gunneridae</taxon>
        <taxon>Pentapetalae</taxon>
        <taxon>rosids</taxon>
        <taxon>malvids</taxon>
        <taxon>Sapindales</taxon>
        <taxon>Meliaceae</taxon>
        <taxon>Melia</taxon>
    </lineage>
</organism>
<reference evidence="1 2" key="1">
    <citation type="journal article" date="2023" name="Science">
        <title>Complex scaffold remodeling in plant triterpene biosynthesis.</title>
        <authorList>
            <person name="De La Pena R."/>
            <person name="Hodgson H."/>
            <person name="Liu J.C."/>
            <person name="Stephenson M.J."/>
            <person name="Martin A.C."/>
            <person name="Owen C."/>
            <person name="Harkess A."/>
            <person name="Leebens-Mack J."/>
            <person name="Jimenez L.E."/>
            <person name="Osbourn A."/>
            <person name="Sattely E.S."/>
        </authorList>
    </citation>
    <scope>NUCLEOTIDE SEQUENCE [LARGE SCALE GENOMIC DNA]</scope>
    <source>
        <strain evidence="2">cv. JPN11</strain>
        <tissue evidence="1">Leaf</tissue>
    </source>
</reference>
<protein>
    <submittedName>
        <fullName evidence="1">WRKY transcription factor</fullName>
    </submittedName>
</protein>
<name>A0ACC1Y1W1_MELAZ</name>
<gene>
    <name evidence="1" type="ORF">OWV82_011929</name>
</gene>
<sequence length="390" mass="43726">MDQRNRNNRREEISGMDTDLSLKIDSKEQQEQKADEQAATIVTTEEEEDEDLQENCSKKTEELCSLQKEMNRMKEENKLLRKVVEQAMKDYYDLQMKLSVIQQNSPQKDTQIFLSLHGSERADHLQEPKIMDPNFRDLINQSSSSKENELGLSLKLQTEREEDKGEINKEDVTTASFTRYLSQNKQQQQQLQPSELSAIASQVSFPPNRKARVSVRARCQAATLNDGCQWRKYGQKIAKGNPCPRAYYRCTVAPGCPVRKQVQRCLEDMSILITTYEGTHNHPLPVGATAMASTAASTAAAASFMLLDSSYNSNDFIKGSSSSDHLHYQNAQVNSFSHSSSLRNINPNNDPSKGNIVLDLTTTSLDHQQLLFPVPAAASSSHSSAQPGFT</sequence>
<comment type="caution">
    <text evidence="1">The sequence shown here is derived from an EMBL/GenBank/DDBJ whole genome shotgun (WGS) entry which is preliminary data.</text>
</comment>
<dbReference type="Proteomes" id="UP001164539">
    <property type="component" value="Chromosome 6"/>
</dbReference>
<accession>A0ACC1Y1W1</accession>
<proteinExistence type="predicted"/>
<dbReference type="EMBL" id="CM051399">
    <property type="protein sequence ID" value="KAJ4716989.1"/>
    <property type="molecule type" value="Genomic_DNA"/>
</dbReference>
<evidence type="ECO:0000313" key="1">
    <source>
        <dbReference type="EMBL" id="KAJ4716989.1"/>
    </source>
</evidence>
<evidence type="ECO:0000313" key="2">
    <source>
        <dbReference type="Proteomes" id="UP001164539"/>
    </source>
</evidence>